<dbReference type="GO" id="GO:0000270">
    <property type="term" value="P:peptidoglycan metabolic process"/>
    <property type="evidence" value="ECO:0007669"/>
    <property type="project" value="TreeGrafter"/>
</dbReference>
<evidence type="ECO:0000256" key="1">
    <source>
        <dbReference type="ARBA" id="ARBA00006096"/>
    </source>
</evidence>
<organism evidence="4 5">
    <name type="scientific">Elizabethkingia anophelis NUHP1</name>
    <dbReference type="NCBI Taxonomy" id="1338011"/>
    <lineage>
        <taxon>Bacteria</taxon>
        <taxon>Pseudomonadati</taxon>
        <taxon>Bacteroidota</taxon>
        <taxon>Flavobacteriia</taxon>
        <taxon>Flavobacteriales</taxon>
        <taxon>Weeksellaceae</taxon>
        <taxon>Elizabethkingia</taxon>
    </lineage>
</organism>
<dbReference type="KEGG" id="eao:BD94_2423"/>
<sequence>MNLEKLISGNLILFTSFLLAQTSAQPSVQTYYPQVYAEQQLVGKEMTAEKSLLSPKIQLDTELNRVQSDPVLRYATWGFAVYDPQANKMITCYNENVPLVPASTTKLLTTDTAYSLFGKKFQWVTQLEYSGEITPEGALNGNLYIIGSGDPSLGTNQAGADSYWRIIANFKDALNRAGIKRINGGIVIESGIFKTSETILPPNIVWLEHNNYYLPVGNTQNINPQNEKMVVKAKRPSSGEKSYFYISPYSKQLVYADKFEGNTYLQGKLPDAPAYLANNLKSSLIKSGIPVTGTVTTRSVDANPEERVFLAEQKSPTLEDIVYFTNQNSNNRFAEALMRISGFYANGDLSLESGKSAVVSHLGTVGFDFAGLNYADGSGLSKSNTVTPLAHVKFLAQLMKQPYFKNYFDSLPIAGNSGTLKKMFLYNEANGQIFAKTGTLNRVKTLAGYIKTRTGKTLTFSLLINNYSGSVDQVKRKMEQLLEPTLQL</sequence>
<dbReference type="InterPro" id="IPR012338">
    <property type="entry name" value="Beta-lactam/transpept-like"/>
</dbReference>
<dbReference type="AlphaFoldDB" id="A0A077EI46"/>
<dbReference type="Gene3D" id="3.40.710.10">
    <property type="entry name" value="DD-peptidase/beta-lactamase superfamily"/>
    <property type="match status" value="1"/>
</dbReference>
<feature type="signal peptide" evidence="3">
    <location>
        <begin position="1"/>
        <end position="20"/>
    </location>
</feature>
<keyword evidence="2" id="KW-0378">Hydrolase</keyword>
<dbReference type="Gene3D" id="3.50.80.20">
    <property type="entry name" value="D-Ala-D-Ala carboxypeptidase C, peptidase S13"/>
    <property type="match status" value="1"/>
</dbReference>
<evidence type="ECO:0000256" key="3">
    <source>
        <dbReference type="SAM" id="SignalP"/>
    </source>
</evidence>
<dbReference type="InterPro" id="IPR000667">
    <property type="entry name" value="Peptidase_S13"/>
</dbReference>
<evidence type="ECO:0000256" key="2">
    <source>
        <dbReference type="ARBA" id="ARBA00022801"/>
    </source>
</evidence>
<dbReference type="RefSeq" id="WP_024564075.1">
    <property type="nucleotide sequence ID" value="NZ_CP007547.1"/>
</dbReference>
<dbReference type="GO" id="GO:0004185">
    <property type="term" value="F:serine-type carboxypeptidase activity"/>
    <property type="evidence" value="ECO:0007669"/>
    <property type="project" value="InterPro"/>
</dbReference>
<dbReference type="PANTHER" id="PTHR30023:SF0">
    <property type="entry name" value="PENICILLIN-SENSITIVE CARBOXYPEPTIDASE A"/>
    <property type="match status" value="1"/>
</dbReference>
<comment type="similarity">
    <text evidence="1">Belongs to the peptidase S13 family.</text>
</comment>
<dbReference type="PRINTS" id="PR00922">
    <property type="entry name" value="DADACBPTASE3"/>
</dbReference>
<evidence type="ECO:0000313" key="4">
    <source>
        <dbReference type="EMBL" id="AIL46198.1"/>
    </source>
</evidence>
<feature type="chain" id="PRO_5001717738" evidence="3">
    <location>
        <begin position="21"/>
        <end position="488"/>
    </location>
</feature>
<keyword evidence="3" id="KW-0732">Signal</keyword>
<gene>
    <name evidence="4" type="ORF">BD94_2423</name>
</gene>
<dbReference type="GO" id="GO:0006508">
    <property type="term" value="P:proteolysis"/>
    <property type="evidence" value="ECO:0007669"/>
    <property type="project" value="InterPro"/>
</dbReference>
<reference evidence="4" key="1">
    <citation type="journal article" date="2013" name="Lancet">
        <title>First case of E anophelis outbreak in an intensive-care unit.</title>
        <authorList>
            <person name="Teo J."/>
            <person name="Tan S.Y."/>
            <person name="Tay M."/>
            <person name="Ding Y."/>
            <person name="Kjelleberg S."/>
            <person name="Givskov M."/>
            <person name="Lin R.T."/>
            <person name="Yang L."/>
        </authorList>
    </citation>
    <scope>NUCLEOTIDE SEQUENCE [LARGE SCALE GENOMIC DNA]</scope>
    <source>
        <strain evidence="4">NUHP1</strain>
    </source>
</reference>
<protein>
    <submittedName>
        <fullName evidence="4">D-alanyl-D-alanine carboxypeptidase</fullName>
    </submittedName>
</protein>
<dbReference type="STRING" id="1338011.BD94_2423"/>
<dbReference type="HOGENOM" id="CLU_017692_1_2_10"/>
<dbReference type="PANTHER" id="PTHR30023">
    <property type="entry name" value="D-ALANYL-D-ALANINE CARBOXYPEPTIDASE"/>
    <property type="match status" value="1"/>
</dbReference>
<dbReference type="Proteomes" id="UP000028933">
    <property type="component" value="Chromosome"/>
</dbReference>
<evidence type="ECO:0000313" key="5">
    <source>
        <dbReference type="Proteomes" id="UP000028933"/>
    </source>
</evidence>
<accession>A0A077EI46</accession>
<reference evidence="4" key="2">
    <citation type="journal article" date="2015" name="Genome Biol. Evol.">
        <title>Complete Genome Sequence and Transcriptomic Analysis of the Novel Pathogen Elizabethkingia anophelis in Response to Oxidative Stress.</title>
        <authorList>
            <person name="Li Y."/>
            <person name="Liu Y."/>
            <person name="Chew S.C."/>
            <person name="Tay M."/>
            <person name="Salido M.M."/>
            <person name="Teo J."/>
            <person name="Lauro F.M."/>
            <person name="Givskov M."/>
            <person name="Yang L."/>
        </authorList>
    </citation>
    <scope>NUCLEOTIDE SEQUENCE</scope>
    <source>
        <strain evidence="4">NUHP1</strain>
    </source>
</reference>
<keyword evidence="4" id="KW-0645">Protease</keyword>
<dbReference type="SUPFAM" id="SSF56601">
    <property type="entry name" value="beta-lactamase/transpeptidase-like"/>
    <property type="match status" value="1"/>
</dbReference>
<keyword evidence="4" id="KW-0121">Carboxypeptidase</keyword>
<name>A0A077EI46_9FLAO</name>
<dbReference type="eggNOG" id="COG2027">
    <property type="taxonomic scope" value="Bacteria"/>
</dbReference>
<dbReference type="Pfam" id="PF02113">
    <property type="entry name" value="Peptidase_S13"/>
    <property type="match status" value="2"/>
</dbReference>
<proteinExistence type="inferred from homology"/>
<dbReference type="NCBIfam" id="TIGR00666">
    <property type="entry name" value="PBP4"/>
    <property type="match status" value="1"/>
</dbReference>
<dbReference type="MEROPS" id="S13.002"/>
<dbReference type="EMBL" id="CP007547">
    <property type="protein sequence ID" value="AIL46198.1"/>
    <property type="molecule type" value="Genomic_DNA"/>
</dbReference>